<evidence type="ECO:0000256" key="2">
    <source>
        <dbReference type="ARBA" id="ARBA00023134"/>
    </source>
</evidence>
<evidence type="ECO:0000313" key="3">
    <source>
        <dbReference type="EMBL" id="KAG5611016.1"/>
    </source>
</evidence>
<accession>A0A9J5ZGR8</accession>
<dbReference type="InterPro" id="IPR036925">
    <property type="entry name" value="TIF_IF2_dom3_sf"/>
</dbReference>
<name>A0A9J5ZGR8_SOLCO</name>
<dbReference type="Gene3D" id="3.40.50.300">
    <property type="entry name" value="P-loop containing nucleotide triphosphate hydrolases"/>
    <property type="match status" value="1"/>
</dbReference>
<evidence type="ECO:0000256" key="1">
    <source>
        <dbReference type="ARBA" id="ARBA00022741"/>
    </source>
</evidence>
<dbReference type="AlphaFoldDB" id="A0A9J5ZGR8"/>
<comment type="caution">
    <text evidence="3">The sequence shown here is derived from an EMBL/GenBank/DDBJ whole genome shotgun (WGS) entry which is preliminary data.</text>
</comment>
<keyword evidence="4" id="KW-1185">Reference proteome</keyword>
<reference evidence="3 4" key="1">
    <citation type="submission" date="2020-09" db="EMBL/GenBank/DDBJ databases">
        <title>De no assembly of potato wild relative species, Solanum commersonii.</title>
        <authorList>
            <person name="Cho K."/>
        </authorList>
    </citation>
    <scope>NUCLEOTIDE SEQUENCE [LARGE SCALE GENOMIC DNA]</scope>
    <source>
        <strain evidence="3">LZ3.2</strain>
        <tissue evidence="3">Leaf</tissue>
    </source>
</reference>
<dbReference type="InterPro" id="IPR006689">
    <property type="entry name" value="Small_GTPase_ARF/SAR"/>
</dbReference>
<evidence type="ECO:0000313" key="4">
    <source>
        <dbReference type="Proteomes" id="UP000824120"/>
    </source>
</evidence>
<dbReference type="GO" id="GO:0005525">
    <property type="term" value="F:GTP binding"/>
    <property type="evidence" value="ECO:0007669"/>
    <property type="project" value="UniProtKB-KW"/>
</dbReference>
<dbReference type="Proteomes" id="UP000824120">
    <property type="component" value="Chromosome 4"/>
</dbReference>
<dbReference type="GO" id="GO:0003924">
    <property type="term" value="F:GTPase activity"/>
    <property type="evidence" value="ECO:0007669"/>
    <property type="project" value="InterPro"/>
</dbReference>
<dbReference type="Gene3D" id="3.40.50.10050">
    <property type="entry name" value="Translation initiation factor IF- 2, domain 3"/>
    <property type="match status" value="1"/>
</dbReference>
<keyword evidence="1" id="KW-0547">Nucleotide-binding</keyword>
<dbReference type="Pfam" id="PF00025">
    <property type="entry name" value="Arf"/>
    <property type="match status" value="1"/>
</dbReference>
<dbReference type="InterPro" id="IPR027417">
    <property type="entry name" value="P-loop_NTPase"/>
</dbReference>
<dbReference type="EMBL" id="JACXVP010000004">
    <property type="protein sequence ID" value="KAG5611016.1"/>
    <property type="molecule type" value="Genomic_DNA"/>
</dbReference>
<protein>
    <submittedName>
        <fullName evidence="3">Uncharacterized protein</fullName>
    </submittedName>
</protein>
<keyword evidence="2" id="KW-0342">GTP-binding</keyword>
<sequence length="216" mass="24845">MAMSTISLSKCVLALEKLKLVDESVNVLDQLLQLPGRITQGTPISVKLKGVWWRSFPVNFPYPQLMLASFYKLDQINPRTRPADIRSPFPWRHYFQNTHRLIFVVDRNDNDHVIEARDKLHRVLNEVSTFFFIGRVPQVYITDHYKNFDGVGCGDWVPMHTNLSTSDGLSDEVQALAIINKIVMLEKKKEYATILAFDVKVTRKLRELSDEQGGLV</sequence>
<gene>
    <name evidence="3" type="ORF">H5410_022297</name>
</gene>
<proteinExistence type="predicted"/>
<organism evidence="3 4">
    <name type="scientific">Solanum commersonii</name>
    <name type="common">Commerson's wild potato</name>
    <name type="synonym">Commerson's nightshade</name>
    <dbReference type="NCBI Taxonomy" id="4109"/>
    <lineage>
        <taxon>Eukaryota</taxon>
        <taxon>Viridiplantae</taxon>
        <taxon>Streptophyta</taxon>
        <taxon>Embryophyta</taxon>
        <taxon>Tracheophyta</taxon>
        <taxon>Spermatophyta</taxon>
        <taxon>Magnoliopsida</taxon>
        <taxon>eudicotyledons</taxon>
        <taxon>Gunneridae</taxon>
        <taxon>Pentapetalae</taxon>
        <taxon>asterids</taxon>
        <taxon>lamiids</taxon>
        <taxon>Solanales</taxon>
        <taxon>Solanaceae</taxon>
        <taxon>Solanoideae</taxon>
        <taxon>Solaneae</taxon>
        <taxon>Solanum</taxon>
    </lineage>
</organism>